<dbReference type="RefSeq" id="WP_116165047.1">
    <property type="nucleotide sequence ID" value="NZ_JACHJY010000021.1"/>
</dbReference>
<comment type="caution">
    <text evidence="3">The sequence shown here is derived from an EMBL/GenBank/DDBJ whole genome shotgun (WGS) entry which is preliminary data.</text>
</comment>
<name>A0A7W7U990_9ACTN</name>
<dbReference type="SUPFAM" id="SSF56349">
    <property type="entry name" value="DNA breaking-rejoining enzymes"/>
    <property type="match status" value="1"/>
</dbReference>
<dbReference type="Proteomes" id="UP000582643">
    <property type="component" value="Unassembled WGS sequence"/>
</dbReference>
<accession>A0A7W7U990</accession>
<keyword evidence="4" id="KW-1185">Reference proteome</keyword>
<dbReference type="GO" id="GO:0003677">
    <property type="term" value="F:DNA binding"/>
    <property type="evidence" value="ECO:0007669"/>
    <property type="project" value="UniProtKB-UniRule"/>
</dbReference>
<dbReference type="AlphaFoldDB" id="A0A7W7U990"/>
<dbReference type="InterPro" id="IPR044068">
    <property type="entry name" value="CB"/>
</dbReference>
<keyword evidence="1" id="KW-0238">DNA-binding</keyword>
<evidence type="ECO:0000259" key="2">
    <source>
        <dbReference type="PROSITE" id="PS51900"/>
    </source>
</evidence>
<evidence type="ECO:0000313" key="3">
    <source>
        <dbReference type="EMBL" id="MBB4987383.1"/>
    </source>
</evidence>
<dbReference type="PROSITE" id="PS51900">
    <property type="entry name" value="CB"/>
    <property type="match status" value="1"/>
</dbReference>
<gene>
    <name evidence="3" type="ORF">GGE06_008356</name>
</gene>
<dbReference type="InterPro" id="IPR011010">
    <property type="entry name" value="DNA_brk_join_enz"/>
</dbReference>
<reference evidence="3 4" key="1">
    <citation type="submission" date="2020-08" db="EMBL/GenBank/DDBJ databases">
        <title>Genomic Encyclopedia of Type Strains, Phase III (KMG-III): the genomes of soil and plant-associated and newly described type strains.</title>
        <authorList>
            <person name="Whitman W."/>
        </authorList>
    </citation>
    <scope>NUCLEOTIDE SEQUENCE [LARGE SCALE GENOMIC DNA]</scope>
    <source>
        <strain evidence="3 4">SFB5A</strain>
    </source>
</reference>
<sequence>MKQSDCIGCGAPVGFIDRQYCCRCTARQKETAARAACPRCGQQRVLQEDSGRCITCSRVCTTCGHPVRNKTSTLCRDCSRMTERDAAKAPCPRCDRPGYLREDTGWCGHCSRPRQTKQPPRTCRECGRVRRYAGLGLCSACWQRHPDRPFVRVEGLIAELGQPPHWLRDFTADLSAKYCVSRVCTMITALGRLLLDDQPNHPQALLERSRRSGRSMGSLARALETFFTGHGMAMTTDQAERLAAGRRQRRIEAVPENLRPSVKAFADFMMHSRERARRAGTRPRSDATVEAALAILRDLARFLASGRGKQDWALTDVHDAEAFLAGSPKARKRRLVVLGQFFRFARSRKIVLVDPSHGLTARGPSGFTGATLTLDQQRVLFRRWTTGPAVHPHEALLGMLALLHGASSREVKMLQTVDLDPHARTTRLGDRPHPVPLDPASWAVLERCLAHREAQRTDNPHVMVTRQTKSGRGPASTAYVSHVLDACGFPPRMIRCTRLLDLVNTMDPKLVAAAFGMDPEATMIYLADHVDAGRLPER</sequence>
<evidence type="ECO:0000256" key="1">
    <source>
        <dbReference type="PROSITE-ProRule" id="PRU01248"/>
    </source>
</evidence>
<organism evidence="3 4">
    <name type="scientific">Streptomyces nymphaeiformis</name>
    <dbReference type="NCBI Taxonomy" id="2663842"/>
    <lineage>
        <taxon>Bacteria</taxon>
        <taxon>Bacillati</taxon>
        <taxon>Actinomycetota</taxon>
        <taxon>Actinomycetes</taxon>
        <taxon>Kitasatosporales</taxon>
        <taxon>Streptomycetaceae</taxon>
        <taxon>Streptomyces</taxon>
    </lineage>
</organism>
<evidence type="ECO:0000313" key="4">
    <source>
        <dbReference type="Proteomes" id="UP000582643"/>
    </source>
</evidence>
<proteinExistence type="predicted"/>
<protein>
    <submittedName>
        <fullName evidence="3">Site-specific recombinase XerD</fullName>
    </submittedName>
</protein>
<dbReference type="EMBL" id="JACHJY010000021">
    <property type="protein sequence ID" value="MBB4987383.1"/>
    <property type="molecule type" value="Genomic_DNA"/>
</dbReference>
<feature type="domain" description="Core-binding (CB)" evidence="2">
    <location>
        <begin position="256"/>
        <end position="346"/>
    </location>
</feature>